<dbReference type="Proteomes" id="UP000251853">
    <property type="component" value="Unassembled WGS sequence"/>
</dbReference>
<dbReference type="Proteomes" id="UP000719916">
    <property type="component" value="Unassembled WGS sequence"/>
</dbReference>
<evidence type="ECO:0000256" key="3">
    <source>
        <dbReference type="ARBA" id="ARBA00023163"/>
    </source>
</evidence>
<reference evidence="10 13" key="3">
    <citation type="submission" date="2018-06" db="EMBL/GenBank/DDBJ databases">
        <authorList>
            <consortium name="Pathogen Informatics"/>
            <person name="Doyle S."/>
        </authorList>
    </citation>
    <scope>NUCLEOTIDE SEQUENCE [LARGE SCALE GENOMIC DNA]</scope>
    <source>
        <strain evidence="10 13">NCTC11224</strain>
    </source>
</reference>
<dbReference type="RefSeq" id="WP_002588167.1">
    <property type="nucleotide sequence ID" value="NZ_AP031445.1"/>
</dbReference>
<dbReference type="CDD" id="cd01392">
    <property type="entry name" value="HTH_LacI"/>
    <property type="match status" value="1"/>
</dbReference>
<evidence type="ECO:0000313" key="10">
    <source>
        <dbReference type="EMBL" id="SQB10528.1"/>
    </source>
</evidence>
<dbReference type="Gene3D" id="3.40.50.2300">
    <property type="match status" value="2"/>
</dbReference>
<dbReference type="Gene3D" id="1.10.260.40">
    <property type="entry name" value="lambda repressor-like DNA-binding domains"/>
    <property type="match status" value="1"/>
</dbReference>
<accession>A0A174LN89</accession>
<evidence type="ECO:0000259" key="4">
    <source>
        <dbReference type="PROSITE" id="PS50932"/>
    </source>
</evidence>
<gene>
    <name evidence="5" type="primary">ccpA_3</name>
    <name evidence="10" type="synonym">ccpA_4</name>
    <name evidence="6" type="synonym">cytR_1</name>
    <name evidence="6" type="ORF">Ccl03g_10650</name>
    <name evidence="5" type="ORF">ERS852480_02891</name>
    <name evidence="8" type="ORF">FOC47_10890</name>
    <name evidence="7" type="ORF">G5B26_18265</name>
    <name evidence="10" type="ORF">NCTC11224_01853</name>
    <name evidence="9" type="ORF">SAMN05216521_101327</name>
</gene>
<dbReference type="EMBL" id="UAVW01000005">
    <property type="protein sequence ID" value="SQB10528.1"/>
    <property type="molecule type" value="Genomic_DNA"/>
</dbReference>
<evidence type="ECO:0000313" key="9">
    <source>
        <dbReference type="EMBL" id="SET56283.1"/>
    </source>
</evidence>
<dbReference type="Pfam" id="PF13377">
    <property type="entry name" value="Peripla_BP_3"/>
    <property type="match status" value="1"/>
</dbReference>
<dbReference type="Proteomes" id="UP000501069">
    <property type="component" value="Chromosome"/>
</dbReference>
<dbReference type="Proteomes" id="UP000095512">
    <property type="component" value="Unassembled WGS sequence"/>
</dbReference>
<dbReference type="PANTHER" id="PTHR30146">
    <property type="entry name" value="LACI-RELATED TRANSCRIPTIONAL REPRESSOR"/>
    <property type="match status" value="1"/>
</dbReference>
<dbReference type="CDD" id="cd06267">
    <property type="entry name" value="PBP1_LacI_sugar_binding-like"/>
    <property type="match status" value="1"/>
</dbReference>
<name>A0A174LN89_9FIRM</name>
<proteinExistence type="predicted"/>
<reference evidence="7 16" key="6">
    <citation type="journal article" date="2020" name="Cell Host Microbe">
        <title>Functional and Genomic Variation between Human-Derived Isolates of Lachnospiraceae Reveals Inter- and Intra-Species Diversity.</title>
        <authorList>
            <person name="Sorbara M.T."/>
            <person name="Littmann E.R."/>
            <person name="Fontana E."/>
            <person name="Moody T.U."/>
            <person name="Kohout C.E."/>
            <person name="Gjonbalaj M."/>
            <person name="Eaton V."/>
            <person name="Seok R."/>
            <person name="Leiner I.M."/>
            <person name="Pamer E.G."/>
        </authorList>
    </citation>
    <scope>NUCLEOTIDE SEQUENCE [LARGE SCALE GENOMIC DNA]</scope>
    <source>
        <strain evidence="7 16">MSK.2.26</strain>
    </source>
</reference>
<evidence type="ECO:0000313" key="5">
    <source>
        <dbReference type="EMBL" id="CUP22929.1"/>
    </source>
</evidence>
<dbReference type="Pfam" id="PF00356">
    <property type="entry name" value="LacI"/>
    <property type="match status" value="1"/>
</dbReference>
<dbReference type="PROSITE" id="PS00356">
    <property type="entry name" value="HTH_LACI_1"/>
    <property type="match status" value="1"/>
</dbReference>
<evidence type="ECO:0000313" key="7">
    <source>
        <dbReference type="EMBL" id="NSJ45491.1"/>
    </source>
</evidence>
<evidence type="ECO:0000313" key="11">
    <source>
        <dbReference type="Proteomes" id="UP000095512"/>
    </source>
</evidence>
<dbReference type="SUPFAM" id="SSF53822">
    <property type="entry name" value="Periplasmic binding protein-like I"/>
    <property type="match status" value="1"/>
</dbReference>
<reference evidence="7" key="7">
    <citation type="submission" date="2020-02" db="EMBL/GenBank/DDBJ databases">
        <authorList>
            <person name="Littmann E."/>
            <person name="Sorbara M."/>
        </authorList>
    </citation>
    <scope>NUCLEOTIDE SEQUENCE</scope>
    <source>
        <strain evidence="7">MSK.2.26</strain>
    </source>
</reference>
<dbReference type="EMBL" id="CP050964">
    <property type="protein sequence ID" value="QIX91014.1"/>
    <property type="molecule type" value="Genomic_DNA"/>
</dbReference>
<dbReference type="InterPro" id="IPR010982">
    <property type="entry name" value="Lambda_DNA-bd_dom_sf"/>
</dbReference>
<reference evidence="9 12" key="2">
    <citation type="submission" date="2016-10" db="EMBL/GenBank/DDBJ databases">
        <authorList>
            <person name="Varghese N."/>
            <person name="Submissions S."/>
        </authorList>
    </citation>
    <scope>NUCLEOTIDE SEQUENCE [LARGE SCALE GENOMIC DNA]</scope>
    <source>
        <strain evidence="9 12">NLAE-zl-C196</strain>
    </source>
</reference>
<organism evidence="5 11">
    <name type="scientific">Enterocloster clostridioformis</name>
    <dbReference type="NCBI Taxonomy" id="1531"/>
    <lineage>
        <taxon>Bacteria</taxon>
        <taxon>Bacillati</taxon>
        <taxon>Bacillota</taxon>
        <taxon>Clostridia</taxon>
        <taxon>Lachnospirales</taxon>
        <taxon>Lachnospiraceae</taxon>
        <taxon>Enterocloster</taxon>
    </lineage>
</organism>
<dbReference type="GeneID" id="57961664"/>
<dbReference type="PANTHER" id="PTHR30146:SF109">
    <property type="entry name" value="HTH-TYPE TRANSCRIPTIONAL REGULATOR GALS"/>
    <property type="match status" value="1"/>
</dbReference>
<feature type="domain" description="HTH lacI-type" evidence="4">
    <location>
        <begin position="4"/>
        <end position="58"/>
    </location>
</feature>
<evidence type="ECO:0000313" key="12">
    <source>
        <dbReference type="Proteomes" id="UP000182121"/>
    </source>
</evidence>
<evidence type="ECO:0000256" key="2">
    <source>
        <dbReference type="ARBA" id="ARBA00023125"/>
    </source>
</evidence>
<dbReference type="EMBL" id="CZAB01000026">
    <property type="protein sequence ID" value="CUP22929.1"/>
    <property type="molecule type" value="Genomic_DNA"/>
</dbReference>
<sequence length="334" mass="37193">MNAPTIKDVANAAGVSVATISRVLSNPDLVKPATKEHVLQIIKEMNYQPNVLARQLRTQTTRAVIVIVPNIENSFFHGILSGIGTEAERQGYQMLIADLKSQPSLEKHYIEAIKQRQVDGIISLSANMTQKLETLITERYPLVMVVQCVPNYKIPSVSIDNMAASKALMTHLIRLGHREIAHLTVSPLQMPYQDRLNGYISALEEHKIPVDNELISYGEPAIKGGYDQMWTLLAKQKKFTAVFAAGDTMAIGAMKALKDQGLRVPEDCAVVGFDDIDLSSVWEPAITTIRQPKEMMGRIAFQKLLALMQNEPIAVSQEYLPYELVIRESCGYFL</sequence>
<reference evidence="8 15" key="5">
    <citation type="submission" date="2019-11" db="EMBL/GenBank/DDBJ databases">
        <title>FDA dAtabase for Regulatory Grade micrObial Sequences (FDA-ARGOS): Supporting development and validation of Infectious Disease Dx tests.</title>
        <authorList>
            <person name="Turner S."/>
            <person name="Byrd R."/>
            <person name="Tallon L."/>
            <person name="Sadzewicz L."/>
            <person name="Vavikolanu K."/>
            <person name="Mehta A."/>
            <person name="Aluvathingal J."/>
            <person name="Nadendla S."/>
            <person name="Myers T."/>
            <person name="Yan Y."/>
            <person name="Sichtig H."/>
        </authorList>
    </citation>
    <scope>NUCLEOTIDE SEQUENCE [LARGE SCALE GENOMIC DNA]</scope>
    <source>
        <strain evidence="8 15">FDAARGOS_739</strain>
    </source>
</reference>
<protein>
    <submittedName>
        <fullName evidence="5 6">Transcriptional regulator</fullName>
    </submittedName>
    <submittedName>
        <fullName evidence="9">Transcriptional regulator, LacI family</fullName>
    </submittedName>
</protein>
<dbReference type="GO" id="GO:0003700">
    <property type="term" value="F:DNA-binding transcription factor activity"/>
    <property type="evidence" value="ECO:0007669"/>
    <property type="project" value="TreeGrafter"/>
</dbReference>
<keyword evidence="2" id="KW-0238">DNA-binding</keyword>
<evidence type="ECO:0000313" key="13">
    <source>
        <dbReference type="Proteomes" id="UP000251853"/>
    </source>
</evidence>
<dbReference type="Proteomes" id="UP000315200">
    <property type="component" value="Unassembled WGS sequence"/>
</dbReference>
<dbReference type="InterPro" id="IPR028082">
    <property type="entry name" value="Peripla_BP_I"/>
</dbReference>
<keyword evidence="1" id="KW-0805">Transcription regulation</keyword>
<evidence type="ECO:0000313" key="15">
    <source>
        <dbReference type="Proteomes" id="UP000501069"/>
    </source>
</evidence>
<dbReference type="InterPro" id="IPR046335">
    <property type="entry name" value="LacI/GalR-like_sensor"/>
</dbReference>
<dbReference type="EMBL" id="BJLB01000001">
    <property type="protein sequence ID" value="GEA35352.1"/>
    <property type="molecule type" value="Genomic_DNA"/>
</dbReference>
<evidence type="ECO:0000313" key="8">
    <source>
        <dbReference type="EMBL" id="QIX91014.1"/>
    </source>
</evidence>
<dbReference type="EMBL" id="FOIO01000013">
    <property type="protein sequence ID" value="SET56283.1"/>
    <property type="molecule type" value="Genomic_DNA"/>
</dbReference>
<keyword evidence="13" id="KW-1185">Reference proteome</keyword>
<evidence type="ECO:0000313" key="14">
    <source>
        <dbReference type="Proteomes" id="UP000315200"/>
    </source>
</evidence>
<dbReference type="InterPro" id="IPR000843">
    <property type="entry name" value="HTH_LacI"/>
</dbReference>
<dbReference type="EMBL" id="JAAISW010000037">
    <property type="protein sequence ID" value="NSJ45491.1"/>
    <property type="molecule type" value="Genomic_DNA"/>
</dbReference>
<dbReference type="Proteomes" id="UP000182121">
    <property type="component" value="Unassembled WGS sequence"/>
</dbReference>
<dbReference type="SUPFAM" id="SSF47413">
    <property type="entry name" value="lambda repressor-like DNA-binding domains"/>
    <property type="match status" value="1"/>
</dbReference>
<evidence type="ECO:0000313" key="6">
    <source>
        <dbReference type="EMBL" id="GEA35352.1"/>
    </source>
</evidence>
<keyword evidence="3" id="KW-0804">Transcription</keyword>
<dbReference type="GO" id="GO:0000976">
    <property type="term" value="F:transcription cis-regulatory region binding"/>
    <property type="evidence" value="ECO:0007669"/>
    <property type="project" value="TreeGrafter"/>
</dbReference>
<dbReference type="SMART" id="SM00354">
    <property type="entry name" value="HTH_LACI"/>
    <property type="match status" value="1"/>
</dbReference>
<dbReference type="PRINTS" id="PR00036">
    <property type="entry name" value="HTHLACI"/>
</dbReference>
<reference evidence="5 11" key="1">
    <citation type="submission" date="2015-09" db="EMBL/GenBank/DDBJ databases">
        <authorList>
            <consortium name="Pathogen Informatics"/>
        </authorList>
    </citation>
    <scope>NUCLEOTIDE SEQUENCE [LARGE SCALE GENOMIC DNA]</scope>
    <source>
        <strain evidence="5 11">2789STDY5834865</strain>
    </source>
</reference>
<evidence type="ECO:0000313" key="16">
    <source>
        <dbReference type="Proteomes" id="UP000719916"/>
    </source>
</evidence>
<dbReference type="AlphaFoldDB" id="A0A174LN89"/>
<reference evidence="6 14" key="4">
    <citation type="submission" date="2019-06" db="EMBL/GenBank/DDBJ databases">
        <title>Draft genome sequence of [Clostridium] clostridioforme NBRC 113352.</title>
        <authorList>
            <person name="Miura T."/>
            <person name="Furukawa M."/>
            <person name="Shimamura M."/>
            <person name="Ohyama Y."/>
            <person name="Yamazoe A."/>
            <person name="Kawasaki H."/>
        </authorList>
    </citation>
    <scope>NUCLEOTIDE SEQUENCE [LARGE SCALE GENOMIC DNA]</scope>
    <source>
        <strain evidence="6 14">NBRC 113352</strain>
    </source>
</reference>
<dbReference type="PROSITE" id="PS50932">
    <property type="entry name" value="HTH_LACI_2"/>
    <property type="match status" value="1"/>
</dbReference>
<evidence type="ECO:0000256" key="1">
    <source>
        <dbReference type="ARBA" id="ARBA00023015"/>
    </source>
</evidence>